<evidence type="ECO:0000259" key="3">
    <source>
        <dbReference type="SMART" id="SM00475"/>
    </source>
</evidence>
<gene>
    <name evidence="4" type="ORF">DHW31_10975</name>
</gene>
<dbReference type="InterPro" id="IPR029060">
    <property type="entry name" value="PIN-like_dom_sf"/>
</dbReference>
<comment type="caution">
    <text evidence="4">The sequence shown here is derived from an EMBL/GenBank/DDBJ whole genome shotgun (WGS) entry which is preliminary data.</text>
</comment>
<evidence type="ECO:0000256" key="1">
    <source>
        <dbReference type="ARBA" id="ARBA00022722"/>
    </source>
</evidence>
<dbReference type="AlphaFoldDB" id="A0A3D2SHG3"/>
<keyword evidence="1" id="KW-0540">Nuclease</keyword>
<dbReference type="Gene3D" id="1.10.150.20">
    <property type="entry name" value="5' to 3' exonuclease, C-terminal subdomain"/>
    <property type="match status" value="1"/>
</dbReference>
<evidence type="ECO:0000313" key="4">
    <source>
        <dbReference type="EMBL" id="HCK25269.1"/>
    </source>
</evidence>
<dbReference type="GO" id="GO:0033567">
    <property type="term" value="P:DNA replication, Okazaki fragment processing"/>
    <property type="evidence" value="ECO:0007669"/>
    <property type="project" value="InterPro"/>
</dbReference>
<dbReference type="Gene3D" id="3.40.50.1010">
    <property type="entry name" value="5'-nuclease"/>
    <property type="match status" value="1"/>
</dbReference>
<sequence>MPTLIVDGDNLLTIGFYGLKNYFYKGSHIGGIFHFLNTLRLSFETYRLDKIVVFWDGEDAARSRKRIYHHYKENRQNRFKTEEENNSYEYQRNRVKQYLEEVYVRQGEFSNCETDDCVAYYVQNSPEEKKIIYSSDGDLTQLVSKDTQLYNPSHRKLYKPKDTFVYNQEKLLIENIKIVKMLCGDPSDNIAGIRSLGIKRLLSLFPEISSQPLTLDYVKNKANYLFEQDKEDKLIQNLLTGVTKYGVFGEEFFQINNSIVNLENPILTEEAKVGIIALINENLDSEGRSYKNTMRMMMEDGLFHVLPKSDDAWIRFLNPFLRLTRKEKNKKFIKFKNK</sequence>
<dbReference type="PANTHER" id="PTHR42646">
    <property type="entry name" value="FLAP ENDONUCLEASE XNI"/>
    <property type="match status" value="1"/>
</dbReference>
<feature type="domain" description="5'-3' exonuclease" evidence="3">
    <location>
        <begin position="1"/>
        <end position="256"/>
    </location>
</feature>
<dbReference type="Pfam" id="PF02739">
    <property type="entry name" value="5_3_exonuc_N"/>
    <property type="match status" value="1"/>
</dbReference>
<proteinExistence type="predicted"/>
<dbReference type="GO" id="GO:0003677">
    <property type="term" value="F:DNA binding"/>
    <property type="evidence" value="ECO:0007669"/>
    <property type="project" value="InterPro"/>
</dbReference>
<dbReference type="Proteomes" id="UP000263098">
    <property type="component" value="Unassembled WGS sequence"/>
</dbReference>
<reference evidence="4 5" key="1">
    <citation type="journal article" date="2018" name="Nat. Biotechnol.">
        <title>A standardized bacterial taxonomy based on genome phylogeny substantially revises the tree of life.</title>
        <authorList>
            <person name="Parks D.H."/>
            <person name="Chuvochina M."/>
            <person name="Waite D.W."/>
            <person name="Rinke C."/>
            <person name="Skarshewski A."/>
            <person name="Chaumeil P.A."/>
            <person name="Hugenholtz P."/>
        </authorList>
    </citation>
    <scope>NUCLEOTIDE SEQUENCE [LARGE SCALE GENOMIC DNA]</scope>
    <source>
        <strain evidence="4">UBA9667</strain>
    </source>
</reference>
<dbReference type="SUPFAM" id="SSF47807">
    <property type="entry name" value="5' to 3' exonuclease, C-terminal subdomain"/>
    <property type="match status" value="1"/>
</dbReference>
<dbReference type="GO" id="GO:0017108">
    <property type="term" value="F:5'-flap endonuclease activity"/>
    <property type="evidence" value="ECO:0007669"/>
    <property type="project" value="InterPro"/>
</dbReference>
<evidence type="ECO:0000256" key="2">
    <source>
        <dbReference type="ARBA" id="ARBA00022801"/>
    </source>
</evidence>
<accession>A0A3D2SHG3</accession>
<dbReference type="InterPro" id="IPR036279">
    <property type="entry name" value="5-3_exonuclease_C_sf"/>
</dbReference>
<dbReference type="InterPro" id="IPR038969">
    <property type="entry name" value="FEN"/>
</dbReference>
<evidence type="ECO:0000313" key="5">
    <source>
        <dbReference type="Proteomes" id="UP000263098"/>
    </source>
</evidence>
<dbReference type="GO" id="GO:0008409">
    <property type="term" value="F:5'-3' exonuclease activity"/>
    <property type="evidence" value="ECO:0007669"/>
    <property type="project" value="InterPro"/>
</dbReference>
<name>A0A3D2SHG3_9BACE</name>
<dbReference type="PANTHER" id="PTHR42646:SF2">
    <property type="entry name" value="5'-3' EXONUCLEASE FAMILY PROTEIN"/>
    <property type="match status" value="1"/>
</dbReference>
<dbReference type="EMBL" id="DPVG01000409">
    <property type="protein sequence ID" value="HCK25269.1"/>
    <property type="molecule type" value="Genomic_DNA"/>
</dbReference>
<protein>
    <recommendedName>
        <fullName evidence="3">5'-3' exonuclease domain-containing protein</fullName>
    </recommendedName>
</protein>
<dbReference type="SUPFAM" id="SSF88723">
    <property type="entry name" value="PIN domain-like"/>
    <property type="match status" value="1"/>
</dbReference>
<keyword evidence="2" id="KW-0378">Hydrolase</keyword>
<dbReference type="InterPro" id="IPR002421">
    <property type="entry name" value="5-3_exonuclease"/>
</dbReference>
<dbReference type="SMART" id="SM00475">
    <property type="entry name" value="53EXOc"/>
    <property type="match status" value="1"/>
</dbReference>
<dbReference type="InterPro" id="IPR020046">
    <property type="entry name" value="5-3_exonucl_a-hlix_arch_N"/>
</dbReference>
<organism evidence="4 5">
    <name type="scientific">Bacteroides graminisolvens</name>
    <dbReference type="NCBI Taxonomy" id="477666"/>
    <lineage>
        <taxon>Bacteria</taxon>
        <taxon>Pseudomonadati</taxon>
        <taxon>Bacteroidota</taxon>
        <taxon>Bacteroidia</taxon>
        <taxon>Bacteroidales</taxon>
        <taxon>Bacteroidaceae</taxon>
        <taxon>Bacteroides</taxon>
    </lineage>
</organism>